<reference evidence="12" key="1">
    <citation type="submission" date="2020-12" db="EMBL/GenBank/DDBJ databases">
        <title>WGS assembly of Carya illinoinensis cv. Pawnee.</title>
        <authorList>
            <person name="Platts A."/>
            <person name="Shu S."/>
            <person name="Wright S."/>
            <person name="Barry K."/>
            <person name="Edger P."/>
            <person name="Pires J.C."/>
            <person name="Schmutz J."/>
        </authorList>
    </citation>
    <scope>NUCLEOTIDE SEQUENCE</scope>
    <source>
        <tissue evidence="12">Leaf</tissue>
    </source>
</reference>
<evidence type="ECO:0008006" key="14">
    <source>
        <dbReference type="Google" id="ProtNLM"/>
    </source>
</evidence>
<dbReference type="GO" id="GO:0030244">
    <property type="term" value="P:cellulose biosynthetic process"/>
    <property type="evidence" value="ECO:0007669"/>
    <property type="project" value="InterPro"/>
</dbReference>
<keyword evidence="4 11" id="KW-0812">Transmembrane</keyword>
<feature type="transmembrane region" description="Helical" evidence="11">
    <location>
        <begin position="25"/>
        <end position="44"/>
    </location>
</feature>
<evidence type="ECO:0000256" key="2">
    <source>
        <dbReference type="ARBA" id="ARBA00022676"/>
    </source>
</evidence>
<evidence type="ECO:0000256" key="8">
    <source>
        <dbReference type="PIRSR" id="PIRSR605150-1"/>
    </source>
</evidence>
<feature type="binding site" evidence="9">
    <location>
        <position position="121"/>
    </location>
    <ligand>
        <name>UDP-alpha-D-glucose</name>
        <dbReference type="ChEBI" id="CHEBI:58885"/>
    </ligand>
</feature>
<evidence type="ECO:0000313" key="13">
    <source>
        <dbReference type="Proteomes" id="UP000811609"/>
    </source>
</evidence>
<feature type="transmembrane region" description="Helical" evidence="11">
    <location>
        <begin position="609"/>
        <end position="629"/>
    </location>
</feature>
<keyword evidence="7" id="KW-0961">Cell wall biogenesis/degradation</keyword>
<dbReference type="GO" id="GO:0016760">
    <property type="term" value="F:cellulose synthase (UDP-forming) activity"/>
    <property type="evidence" value="ECO:0007669"/>
    <property type="project" value="InterPro"/>
</dbReference>
<dbReference type="PANTHER" id="PTHR13301">
    <property type="entry name" value="X-BOX TRANSCRIPTION FACTOR-RELATED"/>
    <property type="match status" value="1"/>
</dbReference>
<evidence type="ECO:0000256" key="1">
    <source>
        <dbReference type="ARBA" id="ARBA00004308"/>
    </source>
</evidence>
<dbReference type="Proteomes" id="UP000811609">
    <property type="component" value="Chromosome 11"/>
</dbReference>
<dbReference type="InterPro" id="IPR005150">
    <property type="entry name" value="Cellulose_synth"/>
</dbReference>
<gene>
    <name evidence="12" type="ORF">CIPAW_11G118200</name>
</gene>
<evidence type="ECO:0000313" key="12">
    <source>
        <dbReference type="EMBL" id="KAG6636545.1"/>
    </source>
</evidence>
<feature type="binding site" evidence="10">
    <location>
        <position position="290"/>
    </location>
    <ligand>
        <name>Mn(2+)</name>
        <dbReference type="ChEBI" id="CHEBI:29035"/>
    </ligand>
</feature>
<feature type="transmembrane region" description="Helical" evidence="11">
    <location>
        <begin position="723"/>
        <end position="742"/>
    </location>
</feature>
<feature type="binding site" evidence="9">
    <location>
        <position position="120"/>
    </location>
    <ligand>
        <name>UDP-alpha-D-glucose</name>
        <dbReference type="ChEBI" id="CHEBI:58885"/>
    </ligand>
</feature>
<comment type="subcellular location">
    <subcellularLocation>
        <location evidence="1">Endomembrane system</location>
    </subcellularLocation>
</comment>
<feature type="active site" evidence="8">
    <location>
        <position position="456"/>
    </location>
</feature>
<organism evidence="12 13">
    <name type="scientific">Carya illinoinensis</name>
    <name type="common">Pecan</name>
    <dbReference type="NCBI Taxonomy" id="32201"/>
    <lineage>
        <taxon>Eukaryota</taxon>
        <taxon>Viridiplantae</taxon>
        <taxon>Streptophyta</taxon>
        <taxon>Embryophyta</taxon>
        <taxon>Tracheophyta</taxon>
        <taxon>Spermatophyta</taxon>
        <taxon>Magnoliopsida</taxon>
        <taxon>eudicotyledons</taxon>
        <taxon>Gunneridae</taxon>
        <taxon>Pentapetalae</taxon>
        <taxon>rosids</taxon>
        <taxon>fabids</taxon>
        <taxon>Fagales</taxon>
        <taxon>Juglandaceae</taxon>
        <taxon>Carya</taxon>
    </lineage>
</organism>
<evidence type="ECO:0000256" key="11">
    <source>
        <dbReference type="SAM" id="Phobius"/>
    </source>
</evidence>
<feature type="transmembrane region" description="Helical" evidence="11">
    <location>
        <begin position="689"/>
        <end position="707"/>
    </location>
</feature>
<dbReference type="FunFam" id="3.90.550.10:FF:000135">
    <property type="entry name" value="Cellulose synthase-like protein G3"/>
    <property type="match status" value="1"/>
</dbReference>
<feature type="binding site" evidence="9">
    <location>
        <position position="150"/>
    </location>
    <ligand>
        <name>UDP-alpha-D-glucose</name>
        <dbReference type="ChEBI" id="CHEBI:58885"/>
    </ligand>
</feature>
<feature type="transmembrane region" description="Helical" evidence="11">
    <location>
        <begin position="528"/>
        <end position="547"/>
    </location>
</feature>
<dbReference type="Pfam" id="PF03552">
    <property type="entry name" value="Cellulose_synt"/>
    <property type="match status" value="2"/>
</dbReference>
<keyword evidence="2" id="KW-0328">Glycosyltransferase</keyword>
<sequence>MERTTAPGATHASPLNATRLMRRTALNRAFAAVYACAIAALFYHHVLQLSKSSTTLITFFLSLSLLLSDLVLAFMWITTQSFRMRPIRREAFPENLKQVVVDDKGFPALDVFICTADPYKEPTMGVVNTTLSVMAYDYPTNKVSVYVSDDGGSQLTLFASMEAAKFARHWLPFCRKNDIVERSPGVYFSSDHDHPPFFSEIESIKTMYYSMKARVENIVERGKVGEEYFASEQEHEAFNKWTAGFTRQDHPTVIQVILDSDKDRDITGHVMPNLIYVSREKSRTSPHHFKAGALNVLLRVSAIMTNAPIILTQDCDMYSNDAQTPLRALCYLLDPKFQSNLAYLQFPQRFNGINRTDIYACTFIRLFQINPFGMDGLLGPNYVGTGCFFNRRAFFGAPSSLVPPEIPELSPGHTVDKSIQSRSTLTMAHHVANCNYENHTKWGSKIGIRYGSLVEDFYTGYRLKCEGWKSMFLYPDRAAFYGDSPINLVDVLNQTKRWAIGLLEVGFSRYSPLTFGARSMGLLMGLSYAHYAFWPIWSIPITIYAFLPQLALLNGITIFPMVSEQWFLLYVFLFLGSYGQDFLDFFLAGGTLESWWNEQRMWMIRGPSCYLFGLVEYLLTSIGISAQGFNVTSKVLDDEQSKKYEQGIFEFGVSSPMFVPLTAAAIINLVSFFGGLVRVCTGSCRWEGAFVQMFIAGFVTLNCWPIYEAMVLRSDKGRMPTKTTLISTFLASALYIASFLALRRN</sequence>
<evidence type="ECO:0000256" key="4">
    <source>
        <dbReference type="ARBA" id="ARBA00022692"/>
    </source>
</evidence>
<keyword evidence="6 11" id="KW-0472">Membrane</keyword>
<evidence type="ECO:0000256" key="3">
    <source>
        <dbReference type="ARBA" id="ARBA00022679"/>
    </source>
</evidence>
<dbReference type="GO" id="GO:0012505">
    <property type="term" value="C:endomembrane system"/>
    <property type="evidence" value="ECO:0007669"/>
    <property type="project" value="UniProtKB-SubCell"/>
</dbReference>
<dbReference type="GO" id="GO:0071555">
    <property type="term" value="P:cell wall organization"/>
    <property type="evidence" value="ECO:0007669"/>
    <property type="project" value="UniProtKB-KW"/>
</dbReference>
<evidence type="ECO:0000256" key="5">
    <source>
        <dbReference type="ARBA" id="ARBA00022989"/>
    </source>
</evidence>
<feature type="transmembrane region" description="Helical" evidence="11">
    <location>
        <begin position="56"/>
        <end position="79"/>
    </location>
</feature>
<feature type="transmembrane region" description="Helical" evidence="11">
    <location>
        <begin position="657"/>
        <end position="677"/>
    </location>
</feature>
<proteinExistence type="predicted"/>
<feature type="transmembrane region" description="Helical" evidence="11">
    <location>
        <begin position="567"/>
        <end position="588"/>
    </location>
</feature>
<feature type="binding site" evidence="10">
    <location>
        <position position="314"/>
    </location>
    <ligand>
        <name>Mn(2+)</name>
        <dbReference type="ChEBI" id="CHEBI:29035"/>
    </ligand>
</feature>
<evidence type="ECO:0000256" key="9">
    <source>
        <dbReference type="PIRSR" id="PIRSR605150-2"/>
    </source>
</evidence>
<keyword evidence="3" id="KW-0808">Transferase</keyword>
<evidence type="ECO:0000256" key="10">
    <source>
        <dbReference type="PIRSR" id="PIRSR605150-3"/>
    </source>
</evidence>
<comment type="caution">
    <text evidence="12">The sequence shown here is derived from an EMBL/GenBank/DDBJ whole genome shotgun (WGS) entry which is preliminary data.</text>
</comment>
<name>A0A8T1P1G2_CARIL</name>
<protein>
    <recommendedName>
        <fullName evidence="14">Cellulose synthase-like protein G3</fullName>
    </recommendedName>
</protein>
<accession>A0A8T1P1G2</accession>
<keyword evidence="13" id="KW-1185">Reference proteome</keyword>
<dbReference type="AlphaFoldDB" id="A0A8T1P1G2"/>
<keyword evidence="5 11" id="KW-1133">Transmembrane helix</keyword>
<dbReference type="EMBL" id="CM031819">
    <property type="protein sequence ID" value="KAG6636545.1"/>
    <property type="molecule type" value="Genomic_DNA"/>
</dbReference>
<evidence type="ECO:0000256" key="7">
    <source>
        <dbReference type="ARBA" id="ARBA00023316"/>
    </source>
</evidence>
<feature type="active site" evidence="8">
    <location>
        <position position="150"/>
    </location>
</feature>
<evidence type="ECO:0000256" key="6">
    <source>
        <dbReference type="ARBA" id="ARBA00023136"/>
    </source>
</evidence>
<dbReference type="GO" id="GO:0016020">
    <property type="term" value="C:membrane"/>
    <property type="evidence" value="ECO:0007669"/>
    <property type="project" value="InterPro"/>
</dbReference>